<dbReference type="AlphaFoldDB" id="I3VIN8"/>
<sequence length="39" mass="4713">MQERKPYFGKMISNKSARNMPSALRLRYVQAERSRLNRE</sequence>
<name>I3VIN8_9BACT</name>
<reference evidence="1" key="1">
    <citation type="submission" date="2012-04" db="EMBL/GenBank/DDBJ databases">
        <title>Characterization of mineral phosphate solubilization trait from soil metagenome.</title>
        <authorList>
            <person name="Chhabra S."/>
            <person name="Brazil D."/>
            <person name="Morrissey J."/>
            <person name="Burke J."/>
            <person name="O'Gara F."/>
            <person name="Dowling D."/>
        </authorList>
    </citation>
    <scope>NUCLEOTIDE SEQUENCE</scope>
</reference>
<proteinExistence type="predicted"/>
<evidence type="ECO:0000313" key="1">
    <source>
        <dbReference type="EMBL" id="AFK79244.1"/>
    </source>
</evidence>
<accession>I3VIN8</accession>
<dbReference type="EMBL" id="JQ970528">
    <property type="protein sequence ID" value="AFK79244.1"/>
    <property type="molecule type" value="Genomic_DNA"/>
</dbReference>
<organism evidence="1">
    <name type="scientific">uncultured bacterium F41-01</name>
    <dbReference type="NCBI Taxonomy" id="1191437"/>
    <lineage>
        <taxon>Bacteria</taxon>
        <taxon>environmental samples</taxon>
    </lineage>
</organism>
<protein>
    <submittedName>
        <fullName evidence="1">Uncharacterized protein</fullName>
    </submittedName>
</protein>